<feature type="transmembrane region" description="Helical" evidence="7">
    <location>
        <begin position="312"/>
        <end position="336"/>
    </location>
</feature>
<keyword evidence="5 7" id="KW-1133">Transmembrane helix</keyword>
<dbReference type="SUPFAM" id="SSF103473">
    <property type="entry name" value="MFS general substrate transporter"/>
    <property type="match status" value="1"/>
</dbReference>
<feature type="transmembrane region" description="Helical" evidence="7">
    <location>
        <begin position="367"/>
        <end position="385"/>
    </location>
</feature>
<feature type="domain" description="Major facilitator superfamily (MFS) profile" evidence="8">
    <location>
        <begin position="25"/>
        <end position="510"/>
    </location>
</feature>
<feature type="transmembrane region" description="Helical" evidence="7">
    <location>
        <begin position="91"/>
        <end position="110"/>
    </location>
</feature>
<dbReference type="EMBL" id="CP157390">
    <property type="protein sequence ID" value="XBM47425.1"/>
    <property type="molecule type" value="Genomic_DNA"/>
</dbReference>
<keyword evidence="4 7" id="KW-0812">Transmembrane</keyword>
<dbReference type="PROSITE" id="PS50850">
    <property type="entry name" value="MFS"/>
    <property type="match status" value="1"/>
</dbReference>
<comment type="subcellular location">
    <subcellularLocation>
        <location evidence="1">Cell membrane</location>
        <topology evidence="1">Multi-pass membrane protein</topology>
    </subcellularLocation>
</comment>
<evidence type="ECO:0000256" key="4">
    <source>
        <dbReference type="ARBA" id="ARBA00022692"/>
    </source>
</evidence>
<feature type="transmembrane region" description="Helical" evidence="7">
    <location>
        <begin position="149"/>
        <end position="169"/>
    </location>
</feature>
<dbReference type="CDD" id="cd17321">
    <property type="entry name" value="MFS_MMR_MDR_like"/>
    <property type="match status" value="1"/>
</dbReference>
<protein>
    <submittedName>
        <fullName evidence="9">MFS transporter</fullName>
    </submittedName>
</protein>
<sequence>MSTTAPTDLAPVTTPVRAGARGWAALVVLMLPVLLVSVDNTVLSFALPAISEALQPSATGMLWIVDVYPLVLAGLLVAMGSLGDRIGRRTVLLIGATGFAGVSVAAAFAPTAELLIAARAVLGFFGAMLMPSTLSLLRSVFQDRDQRRVAIAIWASGFAAGSALGPIVGGLLIEHFWWGSVFLLAVPVLIPLLVLTPLLVRESKDPAPGPVDVPSILLSLVTMAPIVFGIKELAVHGLAPLPVLAILVGIAAGAVFVRRQLRRPVPMLDMRLFRRPAFSGAVVINLLSVVSLVGFLFFVSQHLQLVLGMPPVQAGMVLLPGLATMIVSGLLVVPVARRLRPGLVIAAGLCVSACGYLLIALTGGDASWGMLLAAFVLLGAGIGAAETVSNELIISTAPAEKAGAASAVSETAYELGAVLGTATLGSIIIASYRAAIELPAGLAAGQAAAAGDTLGGAVKVAEALPAGAAAELLASARHAFDSGVGVTASIGVGLMLTAAALALIALRRVRA</sequence>
<organism evidence="9">
    <name type="scientific">Leifsonia sp. NPDC080035</name>
    <dbReference type="NCBI Taxonomy" id="3143936"/>
    <lineage>
        <taxon>Bacteria</taxon>
        <taxon>Bacillati</taxon>
        <taxon>Actinomycetota</taxon>
        <taxon>Actinomycetes</taxon>
        <taxon>Micrococcales</taxon>
        <taxon>Microbacteriaceae</taxon>
        <taxon>Leifsonia</taxon>
    </lineage>
</organism>
<feature type="transmembrane region" description="Helical" evidence="7">
    <location>
        <begin position="60"/>
        <end position="79"/>
    </location>
</feature>
<dbReference type="Gene3D" id="1.20.1720.10">
    <property type="entry name" value="Multidrug resistance protein D"/>
    <property type="match status" value="1"/>
</dbReference>
<dbReference type="AlphaFoldDB" id="A0AAU7G7N3"/>
<proteinExistence type="predicted"/>
<dbReference type="PANTHER" id="PTHR42718:SF47">
    <property type="entry name" value="METHYL VIOLOGEN RESISTANCE PROTEIN SMVA"/>
    <property type="match status" value="1"/>
</dbReference>
<feature type="transmembrane region" description="Helical" evidence="7">
    <location>
        <begin position="343"/>
        <end position="361"/>
    </location>
</feature>
<dbReference type="Gene3D" id="1.20.1250.20">
    <property type="entry name" value="MFS general substrate transporter like domains"/>
    <property type="match status" value="1"/>
</dbReference>
<evidence type="ECO:0000256" key="2">
    <source>
        <dbReference type="ARBA" id="ARBA00022448"/>
    </source>
</evidence>
<reference evidence="9" key="1">
    <citation type="submission" date="2024-05" db="EMBL/GenBank/DDBJ databases">
        <title>The Natural Products Discovery Center: Release of the First 8490 Sequenced Strains for Exploring Actinobacteria Biosynthetic Diversity.</title>
        <authorList>
            <person name="Kalkreuter E."/>
            <person name="Kautsar S.A."/>
            <person name="Yang D."/>
            <person name="Bader C.D."/>
            <person name="Teijaro C.N."/>
            <person name="Fluegel L."/>
            <person name="Davis C.M."/>
            <person name="Simpson J.R."/>
            <person name="Lauterbach L."/>
            <person name="Steele A.D."/>
            <person name="Gui C."/>
            <person name="Meng S."/>
            <person name="Li G."/>
            <person name="Viehrig K."/>
            <person name="Ye F."/>
            <person name="Su P."/>
            <person name="Kiefer A.F."/>
            <person name="Nichols A."/>
            <person name="Cepeda A.J."/>
            <person name="Yan W."/>
            <person name="Fan B."/>
            <person name="Jiang Y."/>
            <person name="Adhikari A."/>
            <person name="Zheng C.-J."/>
            <person name="Schuster L."/>
            <person name="Cowan T.M."/>
            <person name="Smanski M.J."/>
            <person name="Chevrette M.G."/>
            <person name="de Carvalho L.P.S."/>
            <person name="Shen B."/>
        </authorList>
    </citation>
    <scope>NUCLEOTIDE SEQUENCE</scope>
    <source>
        <strain evidence="9">NPDC080035</strain>
    </source>
</reference>
<dbReference type="GO" id="GO:0022857">
    <property type="term" value="F:transmembrane transporter activity"/>
    <property type="evidence" value="ECO:0007669"/>
    <property type="project" value="InterPro"/>
</dbReference>
<evidence type="ECO:0000259" key="8">
    <source>
        <dbReference type="PROSITE" id="PS50850"/>
    </source>
</evidence>
<keyword evidence="6 7" id="KW-0472">Membrane</keyword>
<keyword evidence="3" id="KW-1003">Cell membrane</keyword>
<gene>
    <name evidence="9" type="ORF">AAME72_15240</name>
</gene>
<dbReference type="PANTHER" id="PTHR42718">
    <property type="entry name" value="MAJOR FACILITATOR SUPERFAMILY MULTIDRUG TRANSPORTER MFSC"/>
    <property type="match status" value="1"/>
</dbReference>
<name>A0AAU7G7N3_9MICO</name>
<feature type="transmembrane region" description="Helical" evidence="7">
    <location>
        <begin position="211"/>
        <end position="230"/>
    </location>
</feature>
<evidence type="ECO:0000256" key="5">
    <source>
        <dbReference type="ARBA" id="ARBA00022989"/>
    </source>
</evidence>
<feature type="transmembrane region" description="Helical" evidence="7">
    <location>
        <begin position="236"/>
        <end position="257"/>
    </location>
</feature>
<dbReference type="InterPro" id="IPR020846">
    <property type="entry name" value="MFS_dom"/>
</dbReference>
<dbReference type="Pfam" id="PF07690">
    <property type="entry name" value="MFS_1"/>
    <property type="match status" value="1"/>
</dbReference>
<accession>A0AAU7G7N3</accession>
<feature type="transmembrane region" description="Helical" evidence="7">
    <location>
        <begin position="484"/>
        <end position="506"/>
    </location>
</feature>
<evidence type="ECO:0000256" key="3">
    <source>
        <dbReference type="ARBA" id="ARBA00022475"/>
    </source>
</evidence>
<evidence type="ECO:0000256" key="6">
    <source>
        <dbReference type="ARBA" id="ARBA00023136"/>
    </source>
</evidence>
<evidence type="ECO:0000256" key="7">
    <source>
        <dbReference type="SAM" id="Phobius"/>
    </source>
</evidence>
<feature type="transmembrane region" description="Helical" evidence="7">
    <location>
        <begin position="23"/>
        <end position="48"/>
    </location>
</feature>
<feature type="transmembrane region" description="Helical" evidence="7">
    <location>
        <begin position="116"/>
        <end position="137"/>
    </location>
</feature>
<dbReference type="InterPro" id="IPR011701">
    <property type="entry name" value="MFS"/>
</dbReference>
<feature type="transmembrane region" description="Helical" evidence="7">
    <location>
        <begin position="175"/>
        <end position="199"/>
    </location>
</feature>
<dbReference type="GO" id="GO:0005886">
    <property type="term" value="C:plasma membrane"/>
    <property type="evidence" value="ECO:0007669"/>
    <property type="project" value="UniProtKB-SubCell"/>
</dbReference>
<dbReference type="RefSeq" id="WP_348787398.1">
    <property type="nucleotide sequence ID" value="NZ_CP157390.1"/>
</dbReference>
<evidence type="ECO:0000256" key="1">
    <source>
        <dbReference type="ARBA" id="ARBA00004651"/>
    </source>
</evidence>
<dbReference type="InterPro" id="IPR036259">
    <property type="entry name" value="MFS_trans_sf"/>
</dbReference>
<feature type="transmembrane region" description="Helical" evidence="7">
    <location>
        <begin position="278"/>
        <end position="300"/>
    </location>
</feature>
<evidence type="ECO:0000313" key="9">
    <source>
        <dbReference type="EMBL" id="XBM47425.1"/>
    </source>
</evidence>
<keyword evidence="2" id="KW-0813">Transport</keyword>